<dbReference type="NCBIfam" id="TIGR01942">
    <property type="entry name" value="pcnB"/>
    <property type="match status" value="1"/>
</dbReference>
<evidence type="ECO:0000256" key="3">
    <source>
        <dbReference type="ARBA" id="ARBA00022741"/>
    </source>
</evidence>
<dbReference type="HAMAP" id="MF_00957">
    <property type="entry name" value="PolyA_pol"/>
    <property type="match status" value="1"/>
</dbReference>
<keyword evidence="6 7" id="KW-0804">Transcription</keyword>
<evidence type="ECO:0000256" key="8">
    <source>
        <dbReference type="RuleBase" id="RU003953"/>
    </source>
</evidence>
<gene>
    <name evidence="7 13" type="primary">pcnB</name>
    <name evidence="13" type="ORF">HQ497_12900</name>
</gene>
<dbReference type="GO" id="GO:0043633">
    <property type="term" value="P:polyadenylation-dependent RNA catabolic process"/>
    <property type="evidence" value="ECO:0007669"/>
    <property type="project" value="InterPro"/>
</dbReference>
<dbReference type="Proteomes" id="UP000754644">
    <property type="component" value="Unassembled WGS sequence"/>
</dbReference>
<organism evidence="13 14">
    <name type="scientific">SAR86 cluster bacterium</name>
    <dbReference type="NCBI Taxonomy" id="2030880"/>
    <lineage>
        <taxon>Bacteria</taxon>
        <taxon>Pseudomonadati</taxon>
        <taxon>Pseudomonadota</taxon>
        <taxon>Gammaproteobacteria</taxon>
        <taxon>SAR86 cluster</taxon>
    </lineage>
</organism>
<feature type="compositionally biased region" description="Basic residues" evidence="9">
    <location>
        <begin position="406"/>
        <end position="415"/>
    </location>
</feature>
<feature type="active site" evidence="7">
    <location>
        <position position="51"/>
    </location>
</feature>
<dbReference type="GO" id="GO:0003723">
    <property type="term" value="F:RNA binding"/>
    <property type="evidence" value="ECO:0007669"/>
    <property type="project" value="UniProtKB-UniRule"/>
</dbReference>
<comment type="similarity">
    <text evidence="7 8">Belongs to the tRNA nucleotidyltransferase/poly(A) polymerase family.</text>
</comment>
<feature type="active site" evidence="7">
    <location>
        <position position="49"/>
    </location>
</feature>
<feature type="domain" description="tRNA nucleotidyltransferase/poly(A) polymerase RNA and SrmB- binding" evidence="12">
    <location>
        <begin position="186"/>
        <end position="247"/>
    </location>
</feature>
<feature type="active site" evidence="7">
    <location>
        <position position="128"/>
    </location>
</feature>
<evidence type="ECO:0000259" key="10">
    <source>
        <dbReference type="Pfam" id="PF01743"/>
    </source>
</evidence>
<dbReference type="EMBL" id="JABMOJ010000489">
    <property type="protein sequence ID" value="NQV66252.1"/>
    <property type="molecule type" value="Genomic_DNA"/>
</dbReference>
<accession>A0A972W098</accession>
<dbReference type="InterPro" id="IPR010206">
    <property type="entry name" value="PolA_pol_I"/>
</dbReference>
<dbReference type="GO" id="GO:1990817">
    <property type="term" value="F:poly(A) RNA polymerase activity"/>
    <property type="evidence" value="ECO:0007669"/>
    <property type="project" value="UniProtKB-UniRule"/>
</dbReference>
<dbReference type="CDD" id="cd05398">
    <property type="entry name" value="NT_ClassII-CCAase"/>
    <property type="match status" value="1"/>
</dbReference>
<dbReference type="Pfam" id="PF12626">
    <property type="entry name" value="PolyA_pol_arg_C"/>
    <property type="match status" value="1"/>
</dbReference>
<dbReference type="EC" id="2.7.7.19" evidence="7"/>
<evidence type="ECO:0000256" key="5">
    <source>
        <dbReference type="ARBA" id="ARBA00022884"/>
    </source>
</evidence>
<dbReference type="InterPro" id="IPR025866">
    <property type="entry name" value="PolyA_pol_arg_C_dom"/>
</dbReference>
<dbReference type="PANTHER" id="PTHR43051:SF1">
    <property type="entry name" value="POLYNUCLEOTIDE ADENYLYLTRANSFERASE FAMILY PROTEIN"/>
    <property type="match status" value="1"/>
</dbReference>
<dbReference type="InterPro" id="IPR002646">
    <property type="entry name" value="PolA_pol_head_dom"/>
</dbReference>
<keyword evidence="2 7" id="KW-0808">Transferase</keyword>
<feature type="domain" description="Polymerase A arginine-rich C-terminal" evidence="11">
    <location>
        <begin position="300"/>
        <end position="414"/>
    </location>
</feature>
<evidence type="ECO:0000256" key="7">
    <source>
        <dbReference type="HAMAP-Rule" id="MF_00957"/>
    </source>
</evidence>
<keyword evidence="3 7" id="KW-0547">Nucleotide-binding</keyword>
<evidence type="ECO:0000256" key="2">
    <source>
        <dbReference type="ARBA" id="ARBA00022679"/>
    </source>
</evidence>
<proteinExistence type="inferred from homology"/>
<dbReference type="GO" id="GO:0006397">
    <property type="term" value="P:mRNA processing"/>
    <property type="evidence" value="ECO:0007669"/>
    <property type="project" value="UniProtKB-KW"/>
</dbReference>
<dbReference type="InterPro" id="IPR043519">
    <property type="entry name" value="NT_sf"/>
</dbReference>
<feature type="region of interest" description="Disordered" evidence="9">
    <location>
        <begin position="393"/>
        <end position="422"/>
    </location>
</feature>
<dbReference type="SUPFAM" id="SSF81301">
    <property type="entry name" value="Nucleotidyltransferase"/>
    <property type="match status" value="1"/>
</dbReference>
<keyword evidence="1 7" id="KW-0507">mRNA processing</keyword>
<dbReference type="Pfam" id="PF12627">
    <property type="entry name" value="PolyA_pol_RNAbd"/>
    <property type="match status" value="1"/>
</dbReference>
<name>A0A972W098_9GAMM</name>
<dbReference type="InterPro" id="IPR032828">
    <property type="entry name" value="PolyA_RNA-bd"/>
</dbReference>
<evidence type="ECO:0000256" key="6">
    <source>
        <dbReference type="ARBA" id="ARBA00023163"/>
    </source>
</evidence>
<dbReference type="PANTHER" id="PTHR43051">
    <property type="entry name" value="POLYNUCLEOTIDE ADENYLYLTRANSFERASE FAMILY PROTEIN"/>
    <property type="match status" value="1"/>
</dbReference>
<feature type="domain" description="Poly A polymerase head" evidence="10">
    <location>
        <begin position="31"/>
        <end position="159"/>
    </location>
</feature>
<dbReference type="AlphaFoldDB" id="A0A972W098"/>
<evidence type="ECO:0000259" key="12">
    <source>
        <dbReference type="Pfam" id="PF12627"/>
    </source>
</evidence>
<dbReference type="GO" id="GO:0005524">
    <property type="term" value="F:ATP binding"/>
    <property type="evidence" value="ECO:0007669"/>
    <property type="project" value="UniProtKB-UniRule"/>
</dbReference>
<evidence type="ECO:0000256" key="1">
    <source>
        <dbReference type="ARBA" id="ARBA00022664"/>
    </source>
</evidence>
<evidence type="ECO:0000313" key="14">
    <source>
        <dbReference type="Proteomes" id="UP000754644"/>
    </source>
</evidence>
<reference evidence="13" key="1">
    <citation type="submission" date="2020-05" db="EMBL/GenBank/DDBJ databases">
        <title>Sulfur intermediates as new biogeochemical hubs in an aquatic model microbial ecosystem.</title>
        <authorList>
            <person name="Vigneron A."/>
        </authorList>
    </citation>
    <scope>NUCLEOTIDE SEQUENCE</scope>
    <source>
        <strain evidence="13">Bin.250</strain>
    </source>
</reference>
<comment type="caution">
    <text evidence="13">The sequence shown here is derived from an EMBL/GenBank/DDBJ whole genome shotgun (WGS) entry which is preliminary data.</text>
</comment>
<dbReference type="Gene3D" id="3.30.460.10">
    <property type="entry name" value="Beta Polymerase, domain 2"/>
    <property type="match status" value="1"/>
</dbReference>
<dbReference type="SUPFAM" id="SSF81891">
    <property type="entry name" value="Poly A polymerase C-terminal region-like"/>
    <property type="match status" value="1"/>
</dbReference>
<dbReference type="InterPro" id="IPR052191">
    <property type="entry name" value="tRNA_ntf/polyA_polymerase_I"/>
</dbReference>
<keyword evidence="4 7" id="KW-0067">ATP-binding</keyword>
<dbReference type="Gene3D" id="1.10.3090.10">
    <property type="entry name" value="cca-adding enzyme, domain 2"/>
    <property type="match status" value="1"/>
</dbReference>
<protein>
    <recommendedName>
        <fullName evidence="7">Poly(A) polymerase I</fullName>
        <shortName evidence="7">PAP I</shortName>
        <ecNumber evidence="7">2.7.7.19</ecNumber>
    </recommendedName>
</protein>
<keyword evidence="13" id="KW-0548">Nucleotidyltransferase</keyword>
<comment type="catalytic activity">
    <reaction evidence="7">
        <text>RNA(n) + ATP = RNA(n)-3'-adenine ribonucleotide + diphosphate</text>
        <dbReference type="Rhea" id="RHEA:11332"/>
        <dbReference type="Rhea" id="RHEA-COMP:14527"/>
        <dbReference type="Rhea" id="RHEA-COMP:17347"/>
        <dbReference type="ChEBI" id="CHEBI:30616"/>
        <dbReference type="ChEBI" id="CHEBI:33019"/>
        <dbReference type="ChEBI" id="CHEBI:140395"/>
        <dbReference type="ChEBI" id="CHEBI:173115"/>
        <dbReference type="EC" id="2.7.7.19"/>
    </reaction>
</comment>
<evidence type="ECO:0000256" key="4">
    <source>
        <dbReference type="ARBA" id="ARBA00022840"/>
    </source>
</evidence>
<evidence type="ECO:0000259" key="11">
    <source>
        <dbReference type="Pfam" id="PF12626"/>
    </source>
</evidence>
<dbReference type="Pfam" id="PF01743">
    <property type="entry name" value="PolyA_pol"/>
    <property type="match status" value="1"/>
</dbReference>
<sequence>MTNAPIDLSPDYINVSALKVVKRLTSAGYQAYLVGGCVRDLLLGNHPKDFDVATDAHPEEVHELFRNSRLIGRRFKIVHVRFGREIIEVATFRAPHSETQTEQNFSDGGMILSDNIYGSFHEDAERRDFTMNALYYDPENDTIINEVRGLEDLGSRQIRLIGNPDSRYREDPVRMLRAVRFKAKLGFEIEQTTAEPLYRLGLLLRDIPPARLFEEVLKLFMSGHGEQSFAVLREYDLFGWLFPDTNRLLETGNGAELIRLALASTDRRIAQDMPVTPAFIFAALLWQPYLEQREQLEADGETSYVASFEGANQAVSRQLSVTSIPKRFSGPMRDIWSLQYRLPIKSGKKPETLLLHKRFRAAYDFLLLREESGEQLDELGAWWTQFQETAEEDRSELLEQPTAPAKRPRKRRRKPSNQVATD</sequence>
<keyword evidence="5 7" id="KW-0694">RNA-binding</keyword>
<evidence type="ECO:0000313" key="13">
    <source>
        <dbReference type="EMBL" id="NQV66252.1"/>
    </source>
</evidence>
<evidence type="ECO:0000256" key="9">
    <source>
        <dbReference type="SAM" id="MobiDB-lite"/>
    </source>
</evidence>
<comment type="function">
    <text evidence="7">Adds poly(A) tail to the 3' end of many RNAs, which usually targets these RNAs for decay. Plays a significant role in the global control of gene expression, through influencing the rate of transcript degradation, and in the general RNA quality control.</text>
</comment>